<dbReference type="VEuPathDB" id="FungiDB:AeMF1_015945"/>
<keyword evidence="1" id="KW-0677">Repeat</keyword>
<dbReference type="PANTHER" id="PTHR24198">
    <property type="entry name" value="ANKYRIN REPEAT AND PROTEIN KINASE DOMAIN-CONTAINING PROTEIN"/>
    <property type="match status" value="1"/>
</dbReference>
<dbReference type="InterPro" id="IPR036770">
    <property type="entry name" value="Ankyrin_rpt-contain_sf"/>
</dbReference>
<dbReference type="EMBL" id="VJMJ01000154">
    <property type="protein sequence ID" value="KAF0730445.1"/>
    <property type="molecule type" value="Genomic_DNA"/>
</dbReference>
<dbReference type="PANTHER" id="PTHR24198:SF165">
    <property type="entry name" value="ANKYRIN REPEAT-CONTAINING PROTEIN-RELATED"/>
    <property type="match status" value="1"/>
</dbReference>
<evidence type="ECO:0000313" key="5">
    <source>
        <dbReference type="Proteomes" id="UP000481153"/>
    </source>
</evidence>
<dbReference type="PROSITE" id="PS50297">
    <property type="entry name" value="ANK_REP_REGION"/>
    <property type="match status" value="1"/>
</dbReference>
<proteinExistence type="predicted"/>
<dbReference type="SMART" id="SM00248">
    <property type="entry name" value="ANK"/>
    <property type="match status" value="2"/>
</dbReference>
<evidence type="ECO:0000256" key="2">
    <source>
        <dbReference type="ARBA" id="ARBA00023043"/>
    </source>
</evidence>
<organism evidence="4 5">
    <name type="scientific">Aphanomyces euteiches</name>
    <dbReference type="NCBI Taxonomy" id="100861"/>
    <lineage>
        <taxon>Eukaryota</taxon>
        <taxon>Sar</taxon>
        <taxon>Stramenopiles</taxon>
        <taxon>Oomycota</taxon>
        <taxon>Saprolegniomycetes</taxon>
        <taxon>Saprolegniales</taxon>
        <taxon>Verrucalvaceae</taxon>
        <taxon>Aphanomyces</taxon>
    </lineage>
</organism>
<dbReference type="SUPFAM" id="SSF48403">
    <property type="entry name" value="Ankyrin repeat"/>
    <property type="match status" value="1"/>
</dbReference>
<reference evidence="4 5" key="1">
    <citation type="submission" date="2019-07" db="EMBL/GenBank/DDBJ databases">
        <title>Genomics analysis of Aphanomyces spp. identifies a new class of oomycete effector associated with host adaptation.</title>
        <authorList>
            <person name="Gaulin E."/>
        </authorList>
    </citation>
    <scope>NUCLEOTIDE SEQUENCE [LARGE SCALE GENOMIC DNA]</scope>
    <source>
        <strain evidence="4 5">ATCC 201684</strain>
    </source>
</reference>
<keyword evidence="5" id="KW-1185">Reference proteome</keyword>
<protein>
    <submittedName>
        <fullName evidence="4">Uncharacterized protein</fullName>
    </submittedName>
</protein>
<evidence type="ECO:0000313" key="4">
    <source>
        <dbReference type="EMBL" id="KAF0730445.1"/>
    </source>
</evidence>
<dbReference type="InterPro" id="IPR002110">
    <property type="entry name" value="Ankyrin_rpt"/>
</dbReference>
<dbReference type="AlphaFoldDB" id="A0A6G0WSI9"/>
<dbReference type="Gene3D" id="1.25.40.20">
    <property type="entry name" value="Ankyrin repeat-containing domain"/>
    <property type="match status" value="1"/>
</dbReference>
<dbReference type="Pfam" id="PF00023">
    <property type="entry name" value="Ank"/>
    <property type="match status" value="1"/>
</dbReference>
<evidence type="ECO:0000256" key="1">
    <source>
        <dbReference type="ARBA" id="ARBA00022737"/>
    </source>
</evidence>
<sequence length="239" mass="27057">MVFEIKRTVQEELEWMDGLRCTDAEAAENVLSNSKLMVELAAGGEVGALKEMIHAVDALDAHVLTYYYVKMFQEASLRRRMDVLKFMVDNGFDVNHPFVKDTLHRVIEECSDEHLDDTLQPLLHFLLQAQMDVNFQRKRDLFTPLHVACAKTFLGVASILVMYGADVNAIAKEDLMPLNCAERVSDEVNDKLVALLKDAGARRTWRRQNKSTSQMKIVSFSSLQLEPQCGLMLSTSDTD</sequence>
<dbReference type="PROSITE" id="PS50088">
    <property type="entry name" value="ANK_REPEAT"/>
    <property type="match status" value="1"/>
</dbReference>
<keyword evidence="2 3" id="KW-0040">ANK repeat</keyword>
<feature type="repeat" description="ANK" evidence="3">
    <location>
        <begin position="140"/>
        <end position="172"/>
    </location>
</feature>
<accession>A0A6G0WSI9</accession>
<comment type="caution">
    <text evidence="4">The sequence shown here is derived from an EMBL/GenBank/DDBJ whole genome shotgun (WGS) entry which is preliminary data.</text>
</comment>
<name>A0A6G0WSI9_9STRA</name>
<gene>
    <name evidence="4" type="ORF">Ae201684_012145</name>
</gene>
<dbReference type="Proteomes" id="UP000481153">
    <property type="component" value="Unassembled WGS sequence"/>
</dbReference>
<evidence type="ECO:0000256" key="3">
    <source>
        <dbReference type="PROSITE-ProRule" id="PRU00023"/>
    </source>
</evidence>